<gene>
    <name evidence="2" type="ORF">S03H2_38775</name>
</gene>
<dbReference type="EMBL" id="BARU01023924">
    <property type="protein sequence ID" value="GAH58808.1"/>
    <property type="molecule type" value="Genomic_DNA"/>
</dbReference>
<dbReference type="PANTHER" id="PTHR32063:SF0">
    <property type="entry name" value="SWARMING MOTILITY PROTEIN SWRC"/>
    <property type="match status" value="1"/>
</dbReference>
<dbReference type="AlphaFoldDB" id="X1IMM2"/>
<proteinExistence type="predicted"/>
<evidence type="ECO:0000313" key="2">
    <source>
        <dbReference type="EMBL" id="GAH58808.1"/>
    </source>
</evidence>
<protein>
    <recommendedName>
        <fullName evidence="3">Acriflavin resistance protein</fullName>
    </recommendedName>
</protein>
<keyword evidence="1" id="KW-0812">Transmembrane</keyword>
<name>X1IMM2_9ZZZZ</name>
<dbReference type="GO" id="GO:0005886">
    <property type="term" value="C:plasma membrane"/>
    <property type="evidence" value="ECO:0007669"/>
    <property type="project" value="TreeGrafter"/>
</dbReference>
<dbReference type="PANTHER" id="PTHR32063">
    <property type="match status" value="1"/>
</dbReference>
<accession>X1IMM2</accession>
<dbReference type="Gene3D" id="1.20.1640.10">
    <property type="entry name" value="Multidrug efflux transporter AcrB transmembrane domain"/>
    <property type="match status" value="1"/>
</dbReference>
<reference evidence="2" key="1">
    <citation type="journal article" date="2014" name="Front. Microbiol.">
        <title>High frequency of phylogenetically diverse reductive dehalogenase-homologous genes in deep subseafloor sedimentary metagenomes.</title>
        <authorList>
            <person name="Kawai M."/>
            <person name="Futagami T."/>
            <person name="Toyoda A."/>
            <person name="Takaki Y."/>
            <person name="Nishi S."/>
            <person name="Hori S."/>
            <person name="Arai W."/>
            <person name="Tsubouchi T."/>
            <person name="Morono Y."/>
            <person name="Uchiyama I."/>
            <person name="Ito T."/>
            <person name="Fujiyama A."/>
            <person name="Inagaki F."/>
            <person name="Takami H."/>
        </authorList>
    </citation>
    <scope>NUCLEOTIDE SEQUENCE</scope>
    <source>
        <strain evidence="2">Expedition CK06-06</strain>
    </source>
</reference>
<dbReference type="Pfam" id="PF00873">
    <property type="entry name" value="ACR_tran"/>
    <property type="match status" value="1"/>
</dbReference>
<sequence length="111" mass="12517">MLSSKILRFKVKDNSPSVSKENLVQNSLSQGGRIFNFVREEYSRLISWSLRHRGIVFILAVIIFVGSIMLIPFVGTEFIPSSDQGQFNINITLPTGTNLETTREVVSEVEK</sequence>
<evidence type="ECO:0008006" key="3">
    <source>
        <dbReference type="Google" id="ProtNLM"/>
    </source>
</evidence>
<feature type="transmembrane region" description="Helical" evidence="1">
    <location>
        <begin position="54"/>
        <end position="74"/>
    </location>
</feature>
<dbReference type="GO" id="GO:0042910">
    <property type="term" value="F:xenobiotic transmembrane transporter activity"/>
    <property type="evidence" value="ECO:0007669"/>
    <property type="project" value="TreeGrafter"/>
</dbReference>
<dbReference type="InterPro" id="IPR001036">
    <property type="entry name" value="Acrflvin-R"/>
</dbReference>
<keyword evidence="1" id="KW-0472">Membrane</keyword>
<organism evidence="2">
    <name type="scientific">marine sediment metagenome</name>
    <dbReference type="NCBI Taxonomy" id="412755"/>
    <lineage>
        <taxon>unclassified sequences</taxon>
        <taxon>metagenomes</taxon>
        <taxon>ecological metagenomes</taxon>
    </lineage>
</organism>
<evidence type="ECO:0000256" key="1">
    <source>
        <dbReference type="SAM" id="Phobius"/>
    </source>
</evidence>
<dbReference type="Gene3D" id="3.30.70.1430">
    <property type="entry name" value="Multidrug efflux transporter AcrB pore domain"/>
    <property type="match status" value="1"/>
</dbReference>
<comment type="caution">
    <text evidence="2">The sequence shown here is derived from an EMBL/GenBank/DDBJ whole genome shotgun (WGS) entry which is preliminary data.</text>
</comment>
<keyword evidence="1" id="KW-1133">Transmembrane helix</keyword>